<proteinExistence type="predicted"/>
<sequence>MGRSLLTRGAALGLTFILLFMAAGCEKRVERQEKPREDKKMVVGFSLGTLMEDRWIRDRDIFISKAEQENIEVIVNNANKDSDLQYQQVKTMLNQGIDVLVIAPNDSSSEARCVKAAKEKKVPVISYDRLVSNSNVDVYISFDNYQVGKIMAEYLTKHVPKGGYIIIGGSENDSNSNMLYEGAMKVLEPFIDRGDIRILAKTWIDGWIRESAYNFMREELKSNKDNVKAVICGNDSLAWGAIDALSEAQIAEKVQVTGQDADLVACQRIVTGKQALTVYKPIKDLVEKTVEVCMQLYKGEKIKADNVIDDGTYKVPYIFIGVQAVTKDNIKDTVIKDGFHLYEDVYQTE</sequence>
<evidence type="ECO:0000256" key="1">
    <source>
        <dbReference type="ARBA" id="ARBA00004196"/>
    </source>
</evidence>
<dbReference type="Proteomes" id="UP000184386">
    <property type="component" value="Unassembled WGS sequence"/>
</dbReference>
<evidence type="ECO:0000313" key="4">
    <source>
        <dbReference type="EMBL" id="SHL30768.1"/>
    </source>
</evidence>
<dbReference type="STRING" id="1121322.SAMN02745136_04601"/>
<dbReference type="Pfam" id="PF13407">
    <property type="entry name" value="Peripla_BP_4"/>
    <property type="match status" value="1"/>
</dbReference>
<dbReference type="RefSeq" id="WP_073279375.1">
    <property type="nucleotide sequence ID" value="NZ_FRAC01000029.1"/>
</dbReference>
<dbReference type="AlphaFoldDB" id="A0A1M6ZJS4"/>
<keyword evidence="2" id="KW-0732">Signal</keyword>
<dbReference type="EMBL" id="FRAC01000029">
    <property type="protein sequence ID" value="SHL30768.1"/>
    <property type="molecule type" value="Genomic_DNA"/>
</dbReference>
<name>A0A1M6ZJS4_9FIRM</name>
<dbReference type="GO" id="GO:0030288">
    <property type="term" value="C:outer membrane-bounded periplasmic space"/>
    <property type="evidence" value="ECO:0007669"/>
    <property type="project" value="TreeGrafter"/>
</dbReference>
<keyword evidence="5" id="KW-1185">Reference proteome</keyword>
<evidence type="ECO:0000259" key="3">
    <source>
        <dbReference type="Pfam" id="PF13407"/>
    </source>
</evidence>
<dbReference type="InterPro" id="IPR025997">
    <property type="entry name" value="SBP_2_dom"/>
</dbReference>
<organism evidence="4 5">
    <name type="scientific">Anaerocolumna jejuensis DSM 15929</name>
    <dbReference type="NCBI Taxonomy" id="1121322"/>
    <lineage>
        <taxon>Bacteria</taxon>
        <taxon>Bacillati</taxon>
        <taxon>Bacillota</taxon>
        <taxon>Clostridia</taxon>
        <taxon>Lachnospirales</taxon>
        <taxon>Lachnospiraceae</taxon>
        <taxon>Anaerocolumna</taxon>
    </lineage>
</organism>
<evidence type="ECO:0000256" key="2">
    <source>
        <dbReference type="ARBA" id="ARBA00022729"/>
    </source>
</evidence>
<accession>A0A1M6ZJS4</accession>
<dbReference type="PANTHER" id="PTHR30036">
    <property type="entry name" value="D-XYLOSE-BINDING PERIPLASMIC PROTEIN"/>
    <property type="match status" value="1"/>
</dbReference>
<protein>
    <submittedName>
        <fullName evidence="4">Xylose-binding protein</fullName>
    </submittedName>
</protein>
<dbReference type="GO" id="GO:0030246">
    <property type="term" value="F:carbohydrate binding"/>
    <property type="evidence" value="ECO:0007669"/>
    <property type="project" value="TreeGrafter"/>
</dbReference>
<comment type="subcellular location">
    <subcellularLocation>
        <location evidence="1">Cell envelope</location>
    </subcellularLocation>
</comment>
<dbReference type="InterPro" id="IPR028082">
    <property type="entry name" value="Peripla_BP_I"/>
</dbReference>
<feature type="domain" description="Periplasmic binding protein" evidence="3">
    <location>
        <begin position="44"/>
        <end position="301"/>
    </location>
</feature>
<dbReference type="Gene3D" id="3.40.50.2300">
    <property type="match status" value="2"/>
</dbReference>
<dbReference type="InterPro" id="IPR050555">
    <property type="entry name" value="Bact_Solute-Bind_Prot2"/>
</dbReference>
<dbReference type="PANTHER" id="PTHR30036:SF1">
    <property type="entry name" value="D-XYLOSE-BINDING PERIPLASMIC PROTEIN"/>
    <property type="match status" value="1"/>
</dbReference>
<dbReference type="SUPFAM" id="SSF53822">
    <property type="entry name" value="Periplasmic binding protein-like I"/>
    <property type="match status" value="1"/>
</dbReference>
<reference evidence="4 5" key="1">
    <citation type="submission" date="2016-11" db="EMBL/GenBank/DDBJ databases">
        <authorList>
            <person name="Jaros S."/>
            <person name="Januszkiewicz K."/>
            <person name="Wedrychowicz H."/>
        </authorList>
    </citation>
    <scope>NUCLEOTIDE SEQUENCE [LARGE SCALE GENOMIC DNA]</scope>
    <source>
        <strain evidence="4 5">DSM 15929</strain>
    </source>
</reference>
<gene>
    <name evidence="4" type="ORF">SAMN02745136_04601</name>
</gene>
<evidence type="ECO:0000313" key="5">
    <source>
        <dbReference type="Proteomes" id="UP000184386"/>
    </source>
</evidence>
<dbReference type="PROSITE" id="PS51257">
    <property type="entry name" value="PROKAR_LIPOPROTEIN"/>
    <property type="match status" value="1"/>
</dbReference>